<dbReference type="GO" id="GO:0005737">
    <property type="term" value="C:cytoplasm"/>
    <property type="evidence" value="ECO:0007669"/>
    <property type="project" value="TreeGrafter"/>
</dbReference>
<dbReference type="AlphaFoldDB" id="A0AAJ0YAR3"/>
<sequence>MQNQVAQSMKNSIKVYLVNSFTRDHCGGNPAGVVLNPPKLTTEQKIAIAQQVGFSETAFVYSGDDTDFKVDFFTAEGEVDFCGHATLAVFFTLSSLKLLKPGDYSQKTKAGILTVTINHDNIVMEQTLPITRKGPCVNDVAKALGILPEVIEKTDLPIEIVSTGLNDIFVPVQFGYLDALQPDYQAIAALSHKFDTIGFHVFELSHDQNITAHCRNFAPRYGINEESATGSSSGALGCYLVHHLLPNKRQFLFEQGRAMQCSSLIDVFIDSTVKNVTRVQVGGKATLIGTKIIEI</sequence>
<proteinExistence type="inferred from homology"/>
<evidence type="ECO:0000256" key="3">
    <source>
        <dbReference type="PIRSR" id="PIRSR016184-1"/>
    </source>
</evidence>
<dbReference type="EMBL" id="CP021694">
    <property type="protein sequence ID" value="ARX33914.1"/>
    <property type="molecule type" value="Genomic_DNA"/>
</dbReference>
<dbReference type="NCBIfam" id="TIGR00654">
    <property type="entry name" value="PhzF_family"/>
    <property type="match status" value="1"/>
</dbReference>
<dbReference type="RefSeq" id="WP_087726398.1">
    <property type="nucleotide sequence ID" value="NZ_BGKS01000036.1"/>
</dbReference>
<keyword evidence="2" id="KW-0413">Isomerase</keyword>
<evidence type="ECO:0000256" key="2">
    <source>
        <dbReference type="ARBA" id="ARBA00023235"/>
    </source>
</evidence>
<dbReference type="PANTHER" id="PTHR13774">
    <property type="entry name" value="PHENAZINE BIOSYNTHESIS PROTEIN"/>
    <property type="match status" value="1"/>
</dbReference>
<evidence type="ECO:0000313" key="5">
    <source>
        <dbReference type="Proteomes" id="UP000195540"/>
    </source>
</evidence>
<name>A0AAJ0YAR3_PROMI</name>
<protein>
    <submittedName>
        <fullName evidence="4">Phenazine biosynthesis protein PhzF</fullName>
    </submittedName>
</protein>
<dbReference type="Proteomes" id="UP000195540">
    <property type="component" value="Chromosome"/>
</dbReference>
<dbReference type="PANTHER" id="PTHR13774:SF39">
    <property type="entry name" value="BIOSYNTHESIS PROTEIN, PUTATIVE-RELATED"/>
    <property type="match status" value="1"/>
</dbReference>
<dbReference type="InterPro" id="IPR003719">
    <property type="entry name" value="Phenazine_PhzF-like"/>
</dbReference>
<organism evidence="4 5">
    <name type="scientific">Proteus mirabilis</name>
    <dbReference type="NCBI Taxonomy" id="584"/>
    <lineage>
        <taxon>Bacteria</taxon>
        <taxon>Pseudomonadati</taxon>
        <taxon>Pseudomonadota</taxon>
        <taxon>Gammaproteobacteria</taxon>
        <taxon>Enterobacterales</taxon>
        <taxon>Morganellaceae</taxon>
        <taxon>Proteus</taxon>
    </lineage>
</organism>
<dbReference type="Gene3D" id="3.10.310.10">
    <property type="entry name" value="Diaminopimelate Epimerase, Chain A, domain 1"/>
    <property type="match status" value="2"/>
</dbReference>
<dbReference type="Pfam" id="PF02567">
    <property type="entry name" value="PhzC-PhzF"/>
    <property type="match status" value="1"/>
</dbReference>
<gene>
    <name evidence="4" type="ORF">AM402_07045</name>
</gene>
<accession>A0AAJ0YAR3</accession>
<dbReference type="GO" id="GO:0016853">
    <property type="term" value="F:isomerase activity"/>
    <property type="evidence" value="ECO:0007669"/>
    <property type="project" value="UniProtKB-KW"/>
</dbReference>
<dbReference type="SUPFAM" id="SSF54506">
    <property type="entry name" value="Diaminopimelate epimerase-like"/>
    <property type="match status" value="1"/>
</dbReference>
<feature type="active site" evidence="3">
    <location>
        <position position="56"/>
    </location>
</feature>
<dbReference type="PIRSF" id="PIRSF016184">
    <property type="entry name" value="PhzC_PhzF"/>
    <property type="match status" value="1"/>
</dbReference>
<evidence type="ECO:0000256" key="1">
    <source>
        <dbReference type="ARBA" id="ARBA00008270"/>
    </source>
</evidence>
<comment type="similarity">
    <text evidence="1">Belongs to the PhzF family.</text>
</comment>
<evidence type="ECO:0000313" key="4">
    <source>
        <dbReference type="EMBL" id="ARX33914.1"/>
    </source>
</evidence>
<reference evidence="4 5" key="1">
    <citation type="submission" date="2017-05" db="EMBL/GenBank/DDBJ databases">
        <title>Whole genome sequencing of Proteus mirabilis AR_0155.</title>
        <authorList>
            <person name="Conlan S."/>
            <person name="Thomas P.J."/>
            <person name="Mullikin J."/>
            <person name="Frank K.M."/>
            <person name="Segre J.A."/>
        </authorList>
    </citation>
    <scope>NUCLEOTIDE SEQUENCE [LARGE SCALE GENOMIC DNA]</scope>
    <source>
        <strain evidence="4 5">AR_0155</strain>
    </source>
</reference>